<evidence type="ECO:0000313" key="5">
    <source>
        <dbReference type="Proteomes" id="UP000030697"/>
    </source>
</evidence>
<dbReference type="Proteomes" id="UP000030697">
    <property type="component" value="Unassembled WGS sequence"/>
</dbReference>
<dbReference type="GO" id="GO:0035658">
    <property type="term" value="C:Mon1-Ccz1 complex"/>
    <property type="evidence" value="ECO:0007669"/>
    <property type="project" value="InterPro"/>
</dbReference>
<evidence type="ECO:0000256" key="1">
    <source>
        <dbReference type="ARBA" id="ARBA00005352"/>
    </source>
</evidence>
<feature type="domain" description="CCZ1/INTU/HSP4 first Longin" evidence="3">
    <location>
        <begin position="23"/>
        <end position="126"/>
    </location>
</feature>
<feature type="compositionally biased region" description="Low complexity" evidence="2">
    <location>
        <begin position="486"/>
        <end position="495"/>
    </location>
</feature>
<feature type="region of interest" description="Disordered" evidence="2">
    <location>
        <begin position="459"/>
        <end position="501"/>
    </location>
</feature>
<organism evidence="4 5">
    <name type="scientific">Plasmodium falciparum UGT5.1</name>
    <dbReference type="NCBI Taxonomy" id="1237627"/>
    <lineage>
        <taxon>Eukaryota</taxon>
        <taxon>Sar</taxon>
        <taxon>Alveolata</taxon>
        <taxon>Apicomplexa</taxon>
        <taxon>Aconoidasida</taxon>
        <taxon>Haemosporida</taxon>
        <taxon>Plasmodiidae</taxon>
        <taxon>Plasmodium</taxon>
        <taxon>Plasmodium (Laverania)</taxon>
    </lineage>
</organism>
<accession>W7JB41</accession>
<evidence type="ECO:0000259" key="3">
    <source>
        <dbReference type="Pfam" id="PF19031"/>
    </source>
</evidence>
<dbReference type="GO" id="GO:0016192">
    <property type="term" value="P:vesicle-mediated transport"/>
    <property type="evidence" value="ECO:0007669"/>
    <property type="project" value="InterPro"/>
</dbReference>
<dbReference type="PANTHER" id="PTHR13056">
    <property type="entry name" value="VACUOLAR FUSION PROTEIN CCZ1 HOMOLOG-RELATED"/>
    <property type="match status" value="1"/>
</dbReference>
<dbReference type="OrthoDB" id="240546at2759"/>
<name>W7JB41_PLAFA</name>
<dbReference type="EMBL" id="KE124607">
    <property type="protein sequence ID" value="EWC76077.1"/>
    <property type="molecule type" value="Genomic_DNA"/>
</dbReference>
<dbReference type="Pfam" id="PF19031">
    <property type="entry name" value="Intu_longin_1"/>
    <property type="match status" value="1"/>
</dbReference>
<reference evidence="4 5" key="1">
    <citation type="submission" date="2013-02" db="EMBL/GenBank/DDBJ databases">
        <title>The Genome Sequence of Plasmodium falciparum UGT5.1.</title>
        <authorList>
            <consortium name="The Broad Institute Genome Sequencing Platform"/>
            <consortium name="The Broad Institute Genome Sequencing Center for Infectious Disease"/>
            <person name="Neafsey D."/>
            <person name="Cheeseman I."/>
            <person name="Volkman S."/>
            <person name="Adams J."/>
            <person name="Walker B."/>
            <person name="Young S.K."/>
            <person name="Zeng Q."/>
            <person name="Gargeya S."/>
            <person name="Fitzgerald M."/>
            <person name="Haas B."/>
            <person name="Abouelleil A."/>
            <person name="Alvarado L."/>
            <person name="Arachchi H.M."/>
            <person name="Berlin A.M."/>
            <person name="Chapman S.B."/>
            <person name="Dewar J."/>
            <person name="Goldberg J."/>
            <person name="Griggs A."/>
            <person name="Gujja S."/>
            <person name="Hansen M."/>
            <person name="Howarth C."/>
            <person name="Imamovic A."/>
            <person name="Larimer J."/>
            <person name="McCowan C."/>
            <person name="Murphy C."/>
            <person name="Neiman D."/>
            <person name="Pearson M."/>
            <person name="Priest M."/>
            <person name="Roberts A."/>
            <person name="Saif S."/>
            <person name="Shea T."/>
            <person name="Sisk P."/>
            <person name="Sykes S."/>
            <person name="Wortman J."/>
            <person name="Nusbaum C."/>
            <person name="Birren B."/>
        </authorList>
    </citation>
    <scope>NUCLEOTIDE SEQUENCE [LARGE SCALE GENOMIC DNA]</scope>
    <source>
        <strain evidence="4 5">UGT5.1</strain>
    </source>
</reference>
<feature type="region of interest" description="Disordered" evidence="2">
    <location>
        <begin position="620"/>
        <end position="639"/>
    </location>
</feature>
<feature type="region of interest" description="Disordered" evidence="2">
    <location>
        <begin position="561"/>
        <end position="601"/>
    </location>
</feature>
<dbReference type="AlphaFoldDB" id="W7JB41"/>
<proteinExistence type="inferred from homology"/>
<gene>
    <name evidence="4" type="ORF">C923_03262</name>
</gene>
<evidence type="ECO:0000256" key="2">
    <source>
        <dbReference type="SAM" id="MobiDB-lite"/>
    </source>
</evidence>
<dbReference type="InterPro" id="IPR043987">
    <property type="entry name" value="CCZ1/INTU/HSP4_longin_1"/>
</dbReference>
<dbReference type="PANTHER" id="PTHR13056:SF0">
    <property type="entry name" value="VACUOLAR FUSION PROTEIN CCZ1 HOMOLOG-RELATED"/>
    <property type="match status" value="1"/>
</dbReference>
<feature type="compositionally biased region" description="Low complexity" evidence="2">
    <location>
        <begin position="567"/>
        <end position="579"/>
    </location>
</feature>
<evidence type="ECO:0000313" key="4">
    <source>
        <dbReference type="EMBL" id="EWC76077.1"/>
    </source>
</evidence>
<sequence>MEKTRIESLFIYDEDIKKVYKSMTDEELQAAKVIYYYPHEINENIKVSHTSTMEGISSFINQFSKHHIDYIITKENLMVMNKWYKGIYIVAIVKNIYKNNKIELLMCKLLHCVLNNFISIFTLLHGHIRNFLKYKKYNTTVYFFFFFFFFDNINKKHSLQTLLDDYVFTYINTINNENISIHNELESFHFFPVEKHTYVTVQNFISSLILGNKQIKNGGLFYEGYLIYSSLEMNDIKIIYNYLVSYSGVVNNLKLTQYPFRKIASTAAINSNGGLSSFARCNSLEEKNAYLMGIKKSSVFMPVVTLSGDKKYKLVVFIYKGILLMLLIKGSKIKDEDFDVLIDIQNKCTNKNCNNIYNLYKLDEHLSNQFKKFTNQDDNVKFFYYNHSNNSVKYTFNNKKINNEELSLISYFHFCIKDSEHKYNHIRINKSYYSRNKETTNLSNELFNFQRNIQNNMKDEKESNTHKRNNNTHSTLTGDDKTVRGNNKNININNNDYDDHTSCNNRSNGCKENNSLASNKNDDIQKNVNLSNDTYKHKDQDIEIKNIDQIYNNEQDKLINKTDNNKIDNNNDNNISNDENINKKKKQNEPYNHNKNCLNNNNIQNDKREIIDEVDKNNYKFKNNNQKKPITEKNEYDTEKKEEKPKFKLIYNEQLKKKIFDDNTDDVKIEKIFFKEGNSPWLYAHKSLQRELFIFPEDIKTSLTKAQQEINQIDEKININIEINK</sequence>
<protein>
    <recommendedName>
        <fullName evidence="3">CCZ1/INTU/HSP4 first Longin domain-containing protein</fullName>
    </recommendedName>
</protein>
<comment type="similarity">
    <text evidence="1">Belongs to the CCZ1 family.</text>
</comment>
<dbReference type="InterPro" id="IPR013176">
    <property type="entry name" value="Ccz1"/>
</dbReference>
<feature type="compositionally biased region" description="Basic and acidic residues" evidence="2">
    <location>
        <begin position="629"/>
        <end position="639"/>
    </location>
</feature>